<dbReference type="EMBL" id="GBRH01243306">
    <property type="protein sequence ID" value="JAD54589.1"/>
    <property type="molecule type" value="Transcribed_RNA"/>
</dbReference>
<proteinExistence type="predicted"/>
<sequence>MSSHGDSRPYSTELLGILFPGPPRQEGRQVVGVLR</sequence>
<organism evidence="2">
    <name type="scientific">Arundo donax</name>
    <name type="common">Giant reed</name>
    <name type="synonym">Donax arundinaceus</name>
    <dbReference type="NCBI Taxonomy" id="35708"/>
    <lineage>
        <taxon>Eukaryota</taxon>
        <taxon>Viridiplantae</taxon>
        <taxon>Streptophyta</taxon>
        <taxon>Embryophyta</taxon>
        <taxon>Tracheophyta</taxon>
        <taxon>Spermatophyta</taxon>
        <taxon>Magnoliopsida</taxon>
        <taxon>Liliopsida</taxon>
        <taxon>Poales</taxon>
        <taxon>Poaceae</taxon>
        <taxon>PACMAD clade</taxon>
        <taxon>Arundinoideae</taxon>
        <taxon>Arundineae</taxon>
        <taxon>Arundo</taxon>
    </lineage>
</organism>
<feature type="region of interest" description="Disordered" evidence="1">
    <location>
        <begin position="1"/>
        <end position="35"/>
    </location>
</feature>
<reference evidence="2" key="2">
    <citation type="journal article" date="2015" name="Data Brief">
        <title>Shoot transcriptome of the giant reed, Arundo donax.</title>
        <authorList>
            <person name="Barrero R.A."/>
            <person name="Guerrero F.D."/>
            <person name="Moolhuijzen P."/>
            <person name="Goolsby J.A."/>
            <person name="Tidwell J."/>
            <person name="Bellgard S.E."/>
            <person name="Bellgard M.I."/>
        </authorList>
    </citation>
    <scope>NUCLEOTIDE SEQUENCE</scope>
    <source>
        <tissue evidence="2">Shoot tissue taken approximately 20 cm above the soil surface</tissue>
    </source>
</reference>
<protein>
    <submittedName>
        <fullName evidence="2">Uncharacterized protein</fullName>
    </submittedName>
</protein>
<accession>A0A0A9ASA8</accession>
<reference evidence="2" key="1">
    <citation type="submission" date="2014-09" db="EMBL/GenBank/DDBJ databases">
        <authorList>
            <person name="Magalhaes I.L.F."/>
            <person name="Oliveira U."/>
            <person name="Santos F.R."/>
            <person name="Vidigal T.H.D.A."/>
            <person name="Brescovit A.D."/>
            <person name="Santos A.J."/>
        </authorList>
    </citation>
    <scope>NUCLEOTIDE SEQUENCE</scope>
    <source>
        <tissue evidence="2">Shoot tissue taken approximately 20 cm above the soil surface</tissue>
    </source>
</reference>
<name>A0A0A9ASA8_ARUDO</name>
<dbReference type="AlphaFoldDB" id="A0A0A9ASA8"/>
<evidence type="ECO:0000313" key="2">
    <source>
        <dbReference type="EMBL" id="JAD54589.1"/>
    </source>
</evidence>
<evidence type="ECO:0000256" key="1">
    <source>
        <dbReference type="SAM" id="MobiDB-lite"/>
    </source>
</evidence>